<keyword evidence="3" id="KW-1185">Reference proteome</keyword>
<protein>
    <submittedName>
        <fullName evidence="2">Uncharacterized protein</fullName>
    </submittedName>
</protein>
<evidence type="ECO:0000256" key="1">
    <source>
        <dbReference type="SAM" id="Coils"/>
    </source>
</evidence>
<gene>
    <name evidence="2" type="ORF">OE88DRAFT_1508222</name>
</gene>
<dbReference type="STRING" id="5364.A0A5C3N310"/>
<evidence type="ECO:0000313" key="2">
    <source>
        <dbReference type="EMBL" id="TFK52119.1"/>
    </source>
</evidence>
<dbReference type="OrthoDB" id="2800708at2759"/>
<proteinExistence type="predicted"/>
<dbReference type="EMBL" id="ML213510">
    <property type="protein sequence ID" value="TFK52119.1"/>
    <property type="molecule type" value="Genomic_DNA"/>
</dbReference>
<feature type="coiled-coil region" evidence="1">
    <location>
        <begin position="72"/>
        <end position="106"/>
    </location>
</feature>
<dbReference type="AlphaFoldDB" id="A0A5C3N310"/>
<keyword evidence="1" id="KW-0175">Coiled coil</keyword>
<reference evidence="2 3" key="1">
    <citation type="journal article" date="2019" name="Nat. Ecol. Evol.">
        <title>Megaphylogeny resolves global patterns of mushroom evolution.</title>
        <authorList>
            <person name="Varga T."/>
            <person name="Krizsan K."/>
            <person name="Foldi C."/>
            <person name="Dima B."/>
            <person name="Sanchez-Garcia M."/>
            <person name="Sanchez-Ramirez S."/>
            <person name="Szollosi G.J."/>
            <person name="Szarkandi J.G."/>
            <person name="Papp V."/>
            <person name="Albert L."/>
            <person name="Andreopoulos W."/>
            <person name="Angelini C."/>
            <person name="Antonin V."/>
            <person name="Barry K.W."/>
            <person name="Bougher N.L."/>
            <person name="Buchanan P."/>
            <person name="Buyck B."/>
            <person name="Bense V."/>
            <person name="Catcheside P."/>
            <person name="Chovatia M."/>
            <person name="Cooper J."/>
            <person name="Damon W."/>
            <person name="Desjardin D."/>
            <person name="Finy P."/>
            <person name="Geml J."/>
            <person name="Haridas S."/>
            <person name="Hughes K."/>
            <person name="Justo A."/>
            <person name="Karasinski D."/>
            <person name="Kautmanova I."/>
            <person name="Kiss B."/>
            <person name="Kocsube S."/>
            <person name="Kotiranta H."/>
            <person name="LaButti K.M."/>
            <person name="Lechner B.E."/>
            <person name="Liimatainen K."/>
            <person name="Lipzen A."/>
            <person name="Lukacs Z."/>
            <person name="Mihaltcheva S."/>
            <person name="Morgado L.N."/>
            <person name="Niskanen T."/>
            <person name="Noordeloos M.E."/>
            <person name="Ohm R.A."/>
            <person name="Ortiz-Santana B."/>
            <person name="Ovrebo C."/>
            <person name="Racz N."/>
            <person name="Riley R."/>
            <person name="Savchenko A."/>
            <person name="Shiryaev A."/>
            <person name="Soop K."/>
            <person name="Spirin V."/>
            <person name="Szebenyi C."/>
            <person name="Tomsovsky M."/>
            <person name="Tulloss R.E."/>
            <person name="Uehling J."/>
            <person name="Grigoriev I.V."/>
            <person name="Vagvolgyi C."/>
            <person name="Papp T."/>
            <person name="Martin F.M."/>
            <person name="Miettinen O."/>
            <person name="Hibbett D.S."/>
            <person name="Nagy L.G."/>
        </authorList>
    </citation>
    <scope>NUCLEOTIDE SEQUENCE [LARGE SCALE GENOMIC DNA]</scope>
    <source>
        <strain evidence="2 3">OMC1185</strain>
    </source>
</reference>
<sequence>MGPGLRKTRVDDSQLTALLDAKDTQIARLELESRAFAARASHLRTRLLATLDTLDSQHLHHRHELSDFEHKLTSLRAKLSKAVARAREAEAERDDMREAVVELVEKVEKSSDCSLWPHSRIRMTSPAEPSSTHPAIHYPPVTDLQTYAASLLASLHAERTSHSLTQRRISLLEAQLARRDAELEACLHHADHRERIRADEKRHTGGRGGEASMTDEEVLEVLEAAAARNRALEVEVQHIAARVSYFPSLPLSLALIRDTCVVSYCTQCSLSFSSSSRPLASTPVPHNSSH</sequence>
<organism evidence="2 3">
    <name type="scientific">Heliocybe sulcata</name>
    <dbReference type="NCBI Taxonomy" id="5364"/>
    <lineage>
        <taxon>Eukaryota</taxon>
        <taxon>Fungi</taxon>
        <taxon>Dikarya</taxon>
        <taxon>Basidiomycota</taxon>
        <taxon>Agaricomycotina</taxon>
        <taxon>Agaricomycetes</taxon>
        <taxon>Gloeophyllales</taxon>
        <taxon>Gloeophyllaceae</taxon>
        <taxon>Heliocybe</taxon>
    </lineage>
</organism>
<accession>A0A5C3N310</accession>
<name>A0A5C3N310_9AGAM</name>
<dbReference type="Proteomes" id="UP000305948">
    <property type="component" value="Unassembled WGS sequence"/>
</dbReference>
<evidence type="ECO:0000313" key="3">
    <source>
        <dbReference type="Proteomes" id="UP000305948"/>
    </source>
</evidence>